<dbReference type="Proteomes" id="UP000282170">
    <property type="component" value="Chromosome"/>
</dbReference>
<name>A0A494UVW1_9ACTN</name>
<evidence type="ECO:0000313" key="3">
    <source>
        <dbReference type="Proteomes" id="UP000282170"/>
    </source>
</evidence>
<reference evidence="2 3" key="1">
    <citation type="submission" date="2017-09" db="EMBL/GenBank/DDBJ databases">
        <authorList>
            <person name="Zhang H."/>
            <person name="Hu S."/>
            <person name="Xu J."/>
            <person name="He Z."/>
        </authorList>
    </citation>
    <scope>NUCLEOTIDE SEQUENCE [LARGE SCALE GENOMIC DNA]</scope>
    <source>
        <strain evidence="2 3">TXX3120</strain>
    </source>
</reference>
<keyword evidence="1" id="KW-0472">Membrane</keyword>
<gene>
    <name evidence="2" type="ORF">CNQ36_05010</name>
</gene>
<protein>
    <submittedName>
        <fullName evidence="2">Uncharacterized protein</fullName>
    </submittedName>
</protein>
<sequence>MNPILFRVLVLPLLAAECVAQFVWHDQAWTTVFALLALAVIAVWWAMLPRPVEECHPDCPKCAESLSEGEQP</sequence>
<dbReference type="EMBL" id="CP023407">
    <property type="protein sequence ID" value="AYL34839.1"/>
    <property type="molecule type" value="Genomic_DNA"/>
</dbReference>
<dbReference type="GeneID" id="93882152"/>
<keyword evidence="3" id="KW-1185">Reference proteome</keyword>
<keyword evidence="1" id="KW-0812">Transmembrane</keyword>
<dbReference type="RefSeq" id="WP_121545098.1">
    <property type="nucleotide sequence ID" value="NZ_CP023407.1"/>
</dbReference>
<feature type="transmembrane region" description="Helical" evidence="1">
    <location>
        <begin position="30"/>
        <end position="48"/>
    </location>
</feature>
<evidence type="ECO:0000256" key="1">
    <source>
        <dbReference type="SAM" id="Phobius"/>
    </source>
</evidence>
<dbReference type="AlphaFoldDB" id="A0A494UVW1"/>
<organism evidence="2 3">
    <name type="scientific">Streptomyces fungicidicus</name>
    <dbReference type="NCBI Taxonomy" id="68203"/>
    <lineage>
        <taxon>Bacteria</taxon>
        <taxon>Bacillati</taxon>
        <taxon>Actinomycetota</taxon>
        <taxon>Actinomycetes</taxon>
        <taxon>Kitasatosporales</taxon>
        <taxon>Streptomycetaceae</taxon>
        <taxon>Streptomyces</taxon>
    </lineage>
</organism>
<proteinExistence type="predicted"/>
<keyword evidence="1" id="KW-1133">Transmembrane helix</keyword>
<evidence type="ECO:0000313" key="2">
    <source>
        <dbReference type="EMBL" id="AYL34839.1"/>
    </source>
</evidence>
<accession>A0A494UVW1</accession>
<dbReference type="KEGG" id="sfug:CNQ36_05010"/>